<evidence type="ECO:0000256" key="12">
    <source>
        <dbReference type="ARBA" id="ARBA00023242"/>
    </source>
</evidence>
<proteinExistence type="inferred from homology"/>
<dbReference type="GO" id="GO:0000439">
    <property type="term" value="C:transcription factor TFIIH core complex"/>
    <property type="evidence" value="ECO:0007669"/>
    <property type="project" value="UniProtKB-UniRule"/>
</dbReference>
<organism evidence="16 17">
    <name type="scientific">Tremella mesenterica</name>
    <name type="common">Jelly fungus</name>
    <dbReference type="NCBI Taxonomy" id="5217"/>
    <lineage>
        <taxon>Eukaryota</taxon>
        <taxon>Fungi</taxon>
        <taxon>Dikarya</taxon>
        <taxon>Basidiomycota</taxon>
        <taxon>Agaricomycotina</taxon>
        <taxon>Tremellomycetes</taxon>
        <taxon>Tremellales</taxon>
        <taxon>Tremellaceae</taxon>
        <taxon>Tremella</taxon>
    </lineage>
</organism>
<accession>A0A4Q1BHE1</accession>
<comment type="caution">
    <text evidence="16">The sequence shown here is derived from an EMBL/GenBank/DDBJ whole genome shotgun (WGS) entry which is preliminary data.</text>
</comment>
<name>A0A4Q1BHE1_TREME</name>
<dbReference type="OrthoDB" id="17307at2759"/>
<keyword evidence="10 14" id="KW-0804">Transcription</keyword>
<evidence type="ECO:0000256" key="9">
    <source>
        <dbReference type="ARBA" id="ARBA00023015"/>
    </source>
</evidence>
<feature type="signal peptide" evidence="15">
    <location>
        <begin position="1"/>
        <end position="17"/>
    </location>
</feature>
<evidence type="ECO:0000256" key="1">
    <source>
        <dbReference type="ARBA" id="ARBA00002817"/>
    </source>
</evidence>
<evidence type="ECO:0000256" key="14">
    <source>
        <dbReference type="RuleBase" id="RU368090"/>
    </source>
</evidence>
<dbReference type="VEuPathDB" id="FungiDB:TREMEDRAFT_62112"/>
<keyword evidence="11 14" id="KW-0234">DNA repair</keyword>
<dbReference type="InParanoid" id="A0A4Q1BHE1"/>
<evidence type="ECO:0000256" key="6">
    <source>
        <dbReference type="ARBA" id="ARBA00022763"/>
    </source>
</evidence>
<dbReference type="InterPro" id="IPR004600">
    <property type="entry name" value="TFIIH_Tfb4/GTF2H3"/>
</dbReference>
<evidence type="ECO:0000256" key="11">
    <source>
        <dbReference type="ARBA" id="ARBA00023204"/>
    </source>
</evidence>
<dbReference type="InterPro" id="IPR036465">
    <property type="entry name" value="vWFA_dom_sf"/>
</dbReference>
<keyword evidence="5 14" id="KW-0479">Metal-binding</keyword>
<comment type="similarity">
    <text evidence="3 14">Belongs to the TFB4 family.</text>
</comment>
<protein>
    <recommendedName>
        <fullName evidence="4 14">General transcription and DNA repair factor IIH subunit TFB4</fullName>
        <shortName evidence="14">TFIIH subunit TFB4</shortName>
    </recommendedName>
    <alternativeName>
        <fullName evidence="13 14">RNA polymerase II transcription factor B subunit 4</fullName>
    </alternativeName>
</protein>
<evidence type="ECO:0000256" key="3">
    <source>
        <dbReference type="ARBA" id="ARBA00005273"/>
    </source>
</evidence>
<dbReference type="AlphaFoldDB" id="A0A4Q1BHE1"/>
<comment type="subunit">
    <text evidence="14">Component of the 7-subunit TFIIH core complex composed of XPB/SSL2, XPD/RAD3, SSL1, TFB1, TFB2, TFB4 and TFB5, which is active in NER. The core complex associates with the 3-subunit CTD-kinase module TFIIK composed of CCL1, KIN28 and TFB3 to form the 10-subunit holoenzyme (holo-TFIIH) active in transcription.</text>
</comment>
<evidence type="ECO:0000313" key="16">
    <source>
        <dbReference type="EMBL" id="RXK37019.1"/>
    </source>
</evidence>
<evidence type="ECO:0000256" key="7">
    <source>
        <dbReference type="ARBA" id="ARBA00022771"/>
    </source>
</evidence>
<feature type="chain" id="PRO_5020250804" description="General transcription and DNA repair factor IIH subunit TFB4" evidence="15">
    <location>
        <begin position="18"/>
        <end position="304"/>
    </location>
</feature>
<keyword evidence="17" id="KW-1185">Reference proteome</keyword>
<evidence type="ECO:0000256" key="10">
    <source>
        <dbReference type="ARBA" id="ARBA00023163"/>
    </source>
</evidence>
<dbReference type="Gene3D" id="3.40.50.410">
    <property type="entry name" value="von Willebrand factor, type A domain"/>
    <property type="match status" value="1"/>
</dbReference>
<dbReference type="PANTHER" id="PTHR12831">
    <property type="entry name" value="TRANSCRIPTION INITIATION FACTOR IIH TFIIH , POLYPEPTIDE 3-RELATED"/>
    <property type="match status" value="1"/>
</dbReference>
<evidence type="ECO:0000256" key="8">
    <source>
        <dbReference type="ARBA" id="ARBA00022833"/>
    </source>
</evidence>
<evidence type="ECO:0000256" key="4">
    <source>
        <dbReference type="ARBA" id="ARBA00021280"/>
    </source>
</evidence>
<reference evidence="16 17" key="1">
    <citation type="submission" date="2016-06" db="EMBL/GenBank/DDBJ databases">
        <title>Evolution of pathogenesis and genome organization in the Tremellales.</title>
        <authorList>
            <person name="Cuomo C."/>
            <person name="Litvintseva A."/>
            <person name="Heitman J."/>
            <person name="Chen Y."/>
            <person name="Sun S."/>
            <person name="Springer D."/>
            <person name="Dromer F."/>
            <person name="Young S."/>
            <person name="Zeng Q."/>
            <person name="Chapman S."/>
            <person name="Gujja S."/>
            <person name="Saif S."/>
            <person name="Birren B."/>
        </authorList>
    </citation>
    <scope>NUCLEOTIDE SEQUENCE [LARGE SCALE GENOMIC DNA]</scope>
    <source>
        <strain evidence="16 17">ATCC 28783</strain>
    </source>
</reference>
<evidence type="ECO:0000256" key="2">
    <source>
        <dbReference type="ARBA" id="ARBA00004123"/>
    </source>
</evidence>
<comment type="subcellular location">
    <subcellularLocation>
        <location evidence="2 14">Nucleus</location>
    </subcellularLocation>
</comment>
<keyword evidence="8 14" id="KW-0862">Zinc</keyword>
<dbReference type="FunCoup" id="A0A4Q1BHE1">
    <property type="interactions" value="766"/>
</dbReference>
<sequence>MPSLLILIVDLHPLSWSLLSIPPSPQPSDPTLSPIIAKSLPSSLTLEEFITQLLVFLNAHLASQWGNRVVVYGVSAGKSRLLFPAPSTTRDDTNTPSGNVYEPFRLLDSGLEQGLRGMMSEEGVREGKGLNEPPALVAAMTKALCCELTLIFPLTSHIPSSISPLEISLINFPSLASSLSLLFHSILTKGGYVGLMNCVFAAQKGKIPIDVLTLPPSYTQTSPPIFLQQAAHLTGGMYWRWNGRGGVLQYLHVSYNLHHNLPSSSSPMHNAACSYLLHHFPPLVSHYISFHRKEEWQTERSESP</sequence>
<keyword evidence="9 14" id="KW-0805">Transcription regulation</keyword>
<dbReference type="STRING" id="5217.A0A4Q1BHE1"/>
<dbReference type="PANTHER" id="PTHR12831:SF0">
    <property type="entry name" value="GENERAL TRANSCRIPTION FACTOR IIH SUBUNIT 3"/>
    <property type="match status" value="1"/>
</dbReference>
<dbReference type="GO" id="GO:0005675">
    <property type="term" value="C:transcription factor TFIIH holo complex"/>
    <property type="evidence" value="ECO:0007669"/>
    <property type="project" value="UniProtKB-UniRule"/>
</dbReference>
<dbReference type="GO" id="GO:0006355">
    <property type="term" value="P:regulation of DNA-templated transcription"/>
    <property type="evidence" value="ECO:0007669"/>
    <property type="project" value="InterPro"/>
</dbReference>
<dbReference type="Pfam" id="PF03850">
    <property type="entry name" value="Tfb4"/>
    <property type="match status" value="1"/>
</dbReference>
<evidence type="ECO:0000313" key="17">
    <source>
        <dbReference type="Proteomes" id="UP000289152"/>
    </source>
</evidence>
<gene>
    <name evidence="16" type="ORF">M231_05726</name>
</gene>
<dbReference type="EMBL" id="SDIL01000080">
    <property type="protein sequence ID" value="RXK37019.1"/>
    <property type="molecule type" value="Genomic_DNA"/>
</dbReference>
<dbReference type="GO" id="GO:0008270">
    <property type="term" value="F:zinc ion binding"/>
    <property type="evidence" value="ECO:0007669"/>
    <property type="project" value="UniProtKB-KW"/>
</dbReference>
<dbReference type="Proteomes" id="UP000289152">
    <property type="component" value="Unassembled WGS sequence"/>
</dbReference>
<evidence type="ECO:0000256" key="13">
    <source>
        <dbReference type="ARBA" id="ARBA00033341"/>
    </source>
</evidence>
<comment type="function">
    <text evidence="1 14">Component of the general transcription and DNA repair factor IIH (TFIIH) core complex, which is involved in general and transcription-coupled nucleotide excision repair (NER) of damaged DNA and, when complexed to TFIIK, in RNA transcription by RNA polymerase II. In NER, TFIIH acts by opening DNA around the lesion to allow the excision of the damaged oligonucleotide and its replacement by a new DNA fragment. In transcription, TFIIH has an essential role in transcription initiation. When the pre-initiation complex (PIC) has been established, TFIIH is required for promoter opening and promoter escape. Phosphorylation of the C-terminal tail (CTD) of the largest subunit of RNA polymerase II by the kinase module TFIIK controls the initiation of transcription.</text>
</comment>
<keyword evidence="12 14" id="KW-0539">Nucleus</keyword>
<keyword evidence="15" id="KW-0732">Signal</keyword>
<keyword evidence="7 14" id="KW-0863">Zinc-finger</keyword>
<evidence type="ECO:0000256" key="5">
    <source>
        <dbReference type="ARBA" id="ARBA00022723"/>
    </source>
</evidence>
<dbReference type="GO" id="GO:0006289">
    <property type="term" value="P:nucleotide-excision repair"/>
    <property type="evidence" value="ECO:0007669"/>
    <property type="project" value="UniProtKB-UniRule"/>
</dbReference>
<evidence type="ECO:0000256" key="15">
    <source>
        <dbReference type="SAM" id="SignalP"/>
    </source>
</evidence>
<keyword evidence="6 14" id="KW-0227">DNA damage</keyword>